<sequence>MIVGGIDEAGRGPCFGPMTMSVAVFNKKQESELKKIGVKDSKDIPPNKRDILFDEVKERVIEEVTLVVDAIEINDLMARENLNEIEAMKVAQVINKLKTKVDLIYIDSPDPTPGKYEKRIRKYLDKGKQKIKIIAENKADSTYVVVGAASILAKVTRDREIEKLRNKYGDFGSGYPSDPKTKKYLEEYFNKNNKLPPMSRVFWSTCKKYVPAGDRAQQKLF</sequence>
<evidence type="ECO:0000256" key="6">
    <source>
        <dbReference type="ARBA" id="ARBA00012180"/>
    </source>
</evidence>
<dbReference type="Gene3D" id="1.10.10.460">
    <property type="entry name" value="Ribonuclease hii. Domain 2"/>
    <property type="match status" value="1"/>
</dbReference>
<dbReference type="GO" id="GO:0003723">
    <property type="term" value="F:RNA binding"/>
    <property type="evidence" value="ECO:0007669"/>
    <property type="project" value="UniProtKB-UniRule"/>
</dbReference>
<feature type="binding site" evidence="13 14">
    <location>
        <position position="7"/>
    </location>
    <ligand>
        <name>a divalent metal cation</name>
        <dbReference type="ChEBI" id="CHEBI:60240"/>
    </ligand>
</feature>
<dbReference type="PROSITE" id="PS51975">
    <property type="entry name" value="RNASE_H_2"/>
    <property type="match status" value="1"/>
</dbReference>
<evidence type="ECO:0000313" key="17">
    <source>
        <dbReference type="EMBL" id="MBT4870882.1"/>
    </source>
</evidence>
<dbReference type="InterPro" id="IPR023160">
    <property type="entry name" value="RNase_HII_hlx-loop-hlx_cap_dom"/>
</dbReference>
<dbReference type="NCBIfam" id="TIGR00729">
    <property type="entry name" value="ribonuclease HII"/>
    <property type="match status" value="1"/>
</dbReference>
<feature type="domain" description="RNase H type-2" evidence="16">
    <location>
        <begin position="1"/>
        <end position="215"/>
    </location>
</feature>
<dbReference type="InterPro" id="IPR001352">
    <property type="entry name" value="RNase_HII/HIII"/>
</dbReference>
<dbReference type="CDD" id="cd07180">
    <property type="entry name" value="RNase_HII_archaea_like"/>
    <property type="match status" value="1"/>
</dbReference>
<evidence type="ECO:0000256" key="11">
    <source>
        <dbReference type="ARBA" id="ARBA00022759"/>
    </source>
</evidence>
<dbReference type="Proteomes" id="UP000722459">
    <property type="component" value="Unassembled WGS sequence"/>
</dbReference>
<comment type="cofactor">
    <cofactor evidence="2">
        <name>Mg(2+)</name>
        <dbReference type="ChEBI" id="CHEBI:18420"/>
    </cofactor>
</comment>
<evidence type="ECO:0000256" key="5">
    <source>
        <dbReference type="ARBA" id="ARBA00007383"/>
    </source>
</evidence>
<dbReference type="GO" id="GO:0005737">
    <property type="term" value="C:cytoplasm"/>
    <property type="evidence" value="ECO:0007669"/>
    <property type="project" value="UniProtKB-SubCell"/>
</dbReference>
<comment type="catalytic activity">
    <reaction evidence="1 13 14 15">
        <text>Endonucleolytic cleavage to 5'-phosphomonoester.</text>
        <dbReference type="EC" id="3.1.26.4"/>
    </reaction>
</comment>
<evidence type="ECO:0000256" key="13">
    <source>
        <dbReference type="HAMAP-Rule" id="MF_00052"/>
    </source>
</evidence>
<evidence type="ECO:0000256" key="7">
    <source>
        <dbReference type="ARBA" id="ARBA00019179"/>
    </source>
</evidence>
<keyword evidence="9 13" id="KW-0540">Nuclease</keyword>
<dbReference type="InterPro" id="IPR020787">
    <property type="entry name" value="RNase_HII_arc"/>
</dbReference>
<dbReference type="SUPFAM" id="SSF53098">
    <property type="entry name" value="Ribonuclease H-like"/>
    <property type="match status" value="1"/>
</dbReference>
<dbReference type="GO" id="GO:0043137">
    <property type="term" value="P:DNA replication, removal of RNA primer"/>
    <property type="evidence" value="ECO:0007669"/>
    <property type="project" value="TreeGrafter"/>
</dbReference>
<dbReference type="InterPro" id="IPR024567">
    <property type="entry name" value="RNase_HII/HIII_dom"/>
</dbReference>
<comment type="caution">
    <text evidence="17">The sequence shown here is derived from an EMBL/GenBank/DDBJ whole genome shotgun (WGS) entry which is preliminary data.</text>
</comment>
<evidence type="ECO:0000256" key="15">
    <source>
        <dbReference type="RuleBase" id="RU003515"/>
    </source>
</evidence>
<feature type="binding site" evidence="13 14">
    <location>
        <position position="107"/>
    </location>
    <ligand>
        <name>a divalent metal cation</name>
        <dbReference type="ChEBI" id="CHEBI:60240"/>
    </ligand>
</feature>
<reference evidence="17" key="1">
    <citation type="journal article" date="2021" name="ISME J.">
        <title>Mercury methylation by metabolically versatile and cosmopolitan marine bacteria.</title>
        <authorList>
            <person name="Lin H."/>
            <person name="Ascher D.B."/>
            <person name="Myung Y."/>
            <person name="Lamborg C.H."/>
            <person name="Hallam S.J."/>
            <person name="Gionfriddo C.M."/>
            <person name="Holt K.E."/>
            <person name="Moreau J.W."/>
        </authorList>
    </citation>
    <scope>NUCLEOTIDE SEQUENCE</scope>
    <source>
        <strain evidence="17">SI075_bin30</strain>
    </source>
</reference>
<dbReference type="HAMAP" id="MF_00052_A">
    <property type="entry name" value="RNase_HII_A"/>
    <property type="match status" value="1"/>
</dbReference>
<evidence type="ECO:0000256" key="8">
    <source>
        <dbReference type="ARBA" id="ARBA00022490"/>
    </source>
</evidence>
<dbReference type="EMBL" id="JABJNZ010000062">
    <property type="protein sequence ID" value="MBT4870882.1"/>
    <property type="molecule type" value="Genomic_DNA"/>
</dbReference>
<evidence type="ECO:0000256" key="9">
    <source>
        <dbReference type="ARBA" id="ARBA00022722"/>
    </source>
</evidence>
<feature type="binding site" evidence="13 14">
    <location>
        <position position="8"/>
    </location>
    <ligand>
        <name>a divalent metal cation</name>
        <dbReference type="ChEBI" id="CHEBI:60240"/>
    </ligand>
</feature>
<comment type="cofactor">
    <cofactor evidence="13 14">
        <name>Mn(2+)</name>
        <dbReference type="ChEBI" id="CHEBI:29035"/>
    </cofactor>
    <cofactor evidence="13 14">
        <name>Mg(2+)</name>
        <dbReference type="ChEBI" id="CHEBI:18420"/>
    </cofactor>
    <text evidence="13 14">Manganese or magnesium. Binds 1 divalent metal ion per monomer in the absence of substrate. May bind a second metal ion after substrate binding.</text>
</comment>
<evidence type="ECO:0000256" key="4">
    <source>
        <dbReference type="ARBA" id="ARBA00004496"/>
    </source>
</evidence>
<keyword evidence="8 13" id="KW-0963">Cytoplasm</keyword>
<evidence type="ECO:0000256" key="2">
    <source>
        <dbReference type="ARBA" id="ARBA00001946"/>
    </source>
</evidence>
<evidence type="ECO:0000313" key="18">
    <source>
        <dbReference type="Proteomes" id="UP000722459"/>
    </source>
</evidence>
<dbReference type="GO" id="GO:0030145">
    <property type="term" value="F:manganese ion binding"/>
    <property type="evidence" value="ECO:0007669"/>
    <property type="project" value="UniProtKB-UniRule"/>
</dbReference>
<accession>A0A8T5GG65</accession>
<comment type="subcellular location">
    <subcellularLocation>
        <location evidence="4 13">Cytoplasm</location>
    </subcellularLocation>
</comment>
<dbReference type="GO" id="GO:0032299">
    <property type="term" value="C:ribonuclease H2 complex"/>
    <property type="evidence" value="ECO:0007669"/>
    <property type="project" value="TreeGrafter"/>
</dbReference>
<comment type="similarity">
    <text evidence="5 13 15">Belongs to the RNase HII family.</text>
</comment>
<dbReference type="Gene3D" id="3.30.420.10">
    <property type="entry name" value="Ribonuclease H-like superfamily/Ribonuclease H"/>
    <property type="match status" value="1"/>
</dbReference>
<dbReference type="AlphaFoldDB" id="A0A8T5GG65"/>
<keyword evidence="10 13" id="KW-0479">Metal-binding</keyword>
<dbReference type="InterPro" id="IPR004649">
    <property type="entry name" value="RNase_H2_suA"/>
</dbReference>
<protein>
    <recommendedName>
        <fullName evidence="7 13">Ribonuclease HII</fullName>
        <shortName evidence="13">RNase HII</shortName>
        <ecNumber evidence="6 13">3.1.26.4</ecNumber>
    </recommendedName>
</protein>
<dbReference type="InterPro" id="IPR012337">
    <property type="entry name" value="RNaseH-like_sf"/>
</dbReference>
<proteinExistence type="inferred from homology"/>
<gene>
    <name evidence="13" type="primary">rnhB</name>
    <name evidence="17" type="ORF">HON47_04870</name>
</gene>
<keyword evidence="12 13" id="KW-0378">Hydrolase</keyword>
<dbReference type="FunFam" id="1.10.10.460:FF:000001">
    <property type="entry name" value="Ribonuclease"/>
    <property type="match status" value="1"/>
</dbReference>
<organism evidence="17 18">
    <name type="scientific">Candidatus Iainarchaeum sp</name>
    <dbReference type="NCBI Taxonomy" id="3101447"/>
    <lineage>
        <taxon>Archaea</taxon>
        <taxon>Candidatus Iainarchaeota</taxon>
        <taxon>Candidatus Iainarchaeia</taxon>
        <taxon>Candidatus Iainarchaeales</taxon>
        <taxon>Candidatus Iainarchaeaceae</taxon>
        <taxon>Candidatus Iainarchaeum</taxon>
    </lineage>
</organism>
<comment type="function">
    <text evidence="3 13 15">Endonuclease that specifically degrades the RNA of RNA-DNA hybrids.</text>
</comment>
<evidence type="ECO:0000256" key="12">
    <source>
        <dbReference type="ARBA" id="ARBA00022801"/>
    </source>
</evidence>
<evidence type="ECO:0000256" key="14">
    <source>
        <dbReference type="PROSITE-ProRule" id="PRU01319"/>
    </source>
</evidence>
<keyword evidence="13" id="KW-0464">Manganese</keyword>
<dbReference type="InterPro" id="IPR036397">
    <property type="entry name" value="RNaseH_sf"/>
</dbReference>
<dbReference type="GO" id="GO:0006298">
    <property type="term" value="P:mismatch repair"/>
    <property type="evidence" value="ECO:0007669"/>
    <property type="project" value="TreeGrafter"/>
</dbReference>
<evidence type="ECO:0000256" key="1">
    <source>
        <dbReference type="ARBA" id="ARBA00000077"/>
    </source>
</evidence>
<dbReference type="PANTHER" id="PTHR10954">
    <property type="entry name" value="RIBONUCLEASE H2 SUBUNIT A"/>
    <property type="match status" value="1"/>
</dbReference>
<keyword evidence="11 13" id="KW-0255">Endonuclease</keyword>
<dbReference type="EC" id="3.1.26.4" evidence="6 13"/>
<evidence type="ECO:0000256" key="3">
    <source>
        <dbReference type="ARBA" id="ARBA00004065"/>
    </source>
</evidence>
<evidence type="ECO:0000256" key="10">
    <source>
        <dbReference type="ARBA" id="ARBA00022723"/>
    </source>
</evidence>
<dbReference type="GO" id="GO:0004523">
    <property type="term" value="F:RNA-DNA hybrid ribonuclease activity"/>
    <property type="evidence" value="ECO:0007669"/>
    <property type="project" value="UniProtKB-UniRule"/>
</dbReference>
<evidence type="ECO:0000259" key="16">
    <source>
        <dbReference type="PROSITE" id="PS51975"/>
    </source>
</evidence>
<dbReference type="PANTHER" id="PTHR10954:SF23">
    <property type="entry name" value="RIBONUCLEASE"/>
    <property type="match status" value="1"/>
</dbReference>
<name>A0A8T5GG65_9ARCH</name>
<dbReference type="Pfam" id="PF01351">
    <property type="entry name" value="RNase_HII"/>
    <property type="match status" value="1"/>
</dbReference>